<proteinExistence type="predicted"/>
<dbReference type="PANTHER" id="PTHR37610">
    <property type="entry name" value="CCHC-TYPE DOMAIN-CONTAINING PROTEIN"/>
    <property type="match status" value="1"/>
</dbReference>
<comment type="caution">
    <text evidence="2">The sequence shown here is derived from an EMBL/GenBank/DDBJ whole genome shotgun (WGS) entry which is preliminary data.</text>
</comment>
<organism evidence="2 3">
    <name type="scientific">Solanum tuberosum</name>
    <name type="common">Potato</name>
    <dbReference type="NCBI Taxonomy" id="4113"/>
    <lineage>
        <taxon>Eukaryota</taxon>
        <taxon>Viridiplantae</taxon>
        <taxon>Streptophyta</taxon>
        <taxon>Embryophyta</taxon>
        <taxon>Tracheophyta</taxon>
        <taxon>Spermatophyta</taxon>
        <taxon>Magnoliopsida</taxon>
        <taxon>eudicotyledons</taxon>
        <taxon>Gunneridae</taxon>
        <taxon>Pentapetalae</taxon>
        <taxon>asterids</taxon>
        <taxon>lamiids</taxon>
        <taxon>Solanales</taxon>
        <taxon>Solanaceae</taxon>
        <taxon>Solanoideae</taxon>
        <taxon>Solaneae</taxon>
        <taxon>Solanum</taxon>
    </lineage>
</organism>
<sequence length="90" mass="9676">MGDHVPTSSETQVPILARTNAATLLINSSHPFFISLFGSPGMLLVNTAFDGKSFGEWKRGMLIVFTAKNKSDFIDGSTHEPAIGTDLHNA</sequence>
<reference evidence="2 3" key="1">
    <citation type="journal article" date="2021" name="bioRxiv">
        <title>Chromosome-scale and haplotype-resolved genome assembly of a tetraploid potato cultivar.</title>
        <authorList>
            <person name="Sun H."/>
            <person name="Jiao W.-B."/>
            <person name="Krause K."/>
            <person name="Campoy J.A."/>
            <person name="Goel M."/>
            <person name="Folz-Donahue K."/>
            <person name="Kukat C."/>
            <person name="Huettel B."/>
            <person name="Schneeberger K."/>
        </authorList>
    </citation>
    <scope>NUCLEOTIDE SEQUENCE [LARGE SCALE GENOMIC DNA]</scope>
    <source>
        <strain evidence="2">SolTubOtavaFocal</strain>
        <tissue evidence="2">Leaves</tissue>
    </source>
</reference>
<protein>
    <recommendedName>
        <fullName evidence="1">Retrotransposon Copia-like N-terminal domain-containing protein</fullName>
    </recommendedName>
</protein>
<evidence type="ECO:0000313" key="3">
    <source>
        <dbReference type="Proteomes" id="UP000826656"/>
    </source>
</evidence>
<feature type="domain" description="Retrotransposon Copia-like N-terminal" evidence="1">
    <location>
        <begin position="39"/>
        <end position="82"/>
    </location>
</feature>
<evidence type="ECO:0000313" key="2">
    <source>
        <dbReference type="EMBL" id="KAH0755022.1"/>
    </source>
</evidence>
<dbReference type="Proteomes" id="UP000826656">
    <property type="component" value="Unassembled WGS sequence"/>
</dbReference>
<accession>A0ABQ7UT66</accession>
<dbReference type="Pfam" id="PF14244">
    <property type="entry name" value="Retrotran_gag_3"/>
    <property type="match status" value="1"/>
</dbReference>
<evidence type="ECO:0000259" key="1">
    <source>
        <dbReference type="Pfam" id="PF14244"/>
    </source>
</evidence>
<gene>
    <name evidence="2" type="ORF">KY290_025292</name>
</gene>
<dbReference type="PANTHER" id="PTHR37610:SF6">
    <property type="entry name" value="GAG-POLYPEPTIDE OF LTR COPIA-TYPE-RELATED"/>
    <property type="match status" value="1"/>
</dbReference>
<dbReference type="EMBL" id="JAIVGD010000018">
    <property type="protein sequence ID" value="KAH0755022.1"/>
    <property type="molecule type" value="Genomic_DNA"/>
</dbReference>
<keyword evidence="3" id="KW-1185">Reference proteome</keyword>
<name>A0ABQ7UT66_SOLTU</name>
<dbReference type="InterPro" id="IPR029472">
    <property type="entry name" value="Copia-like_N"/>
</dbReference>